<dbReference type="Proteomes" id="UP000078576">
    <property type="component" value="Unassembled WGS sequence"/>
</dbReference>
<accession>A0A194UVB6</accession>
<reference evidence="2" key="1">
    <citation type="submission" date="2014-12" db="EMBL/GenBank/DDBJ databases">
        <title>Genome Sequence of Valsa Canker Pathogens Uncovers a Specific Adaption of Colonization on Woody Bark.</title>
        <authorList>
            <person name="Yin Z."/>
            <person name="Liu H."/>
            <person name="Gao X."/>
            <person name="Li Z."/>
            <person name="Song N."/>
            <person name="Ke X."/>
            <person name="Dai Q."/>
            <person name="Wu Y."/>
            <person name="Sun Y."/>
            <person name="Xu J.-R."/>
            <person name="Kang Z.K."/>
            <person name="Wang L."/>
            <person name="Huang L."/>
        </authorList>
    </citation>
    <scope>NUCLEOTIDE SEQUENCE [LARGE SCALE GENOMIC DNA]</scope>
    <source>
        <strain evidence="2">SXYL134</strain>
    </source>
</reference>
<dbReference type="AlphaFoldDB" id="A0A194UVB6"/>
<sequence length="496" mass="56688">MATKSTSTDGQSKSTLSIFVNDFTDSDNEASAEVWAWYLEQNPKVKGIYIAEPRWVNLGYYMTSQEFGRCIGIVARLKTSIGGLVDPPLTIVLAGRMTQKIIDESEVLLQPDEKDLLKRCIKPKRGEKDDSLKHARLVALDYMTTMRARCTRFNAYLDVHCLEDLEDPINLKTHYHEELVARTAKELDEFREIMELSTKDQNKVENRRNQLREWYSKAIDRKKRELGNECILEDLKYEHLIDEIRNHDKTIAFGGASLTALQNILSRDHDKSLGKKIHYYQQGGTFDSKLNILGNPYNFALNTKAAEYVFRHYDRLASFKLIPTDTTKKIEWTIQGLAQISPAVGVRSLAFHGRYDPWDMIAEEEKKTPMEKTEDFMALRSKWVSDSKYSTPESKGYKAVMADLTAFLAAFTEAFKEYKTKGDGVVKQDSISVTMEMEDNKQRVLQEVKINQSALQEVVQKPTIECLVLKLPPKQEAVLVEDALDLVKSALTTITI</sequence>
<dbReference type="InterPro" id="IPR036452">
    <property type="entry name" value="Ribo_hydro-like"/>
</dbReference>
<name>A0A194UVB6_CYTMA</name>
<proteinExistence type="predicted"/>
<evidence type="ECO:0000313" key="1">
    <source>
        <dbReference type="EMBL" id="KUI55608.1"/>
    </source>
</evidence>
<dbReference type="Gene3D" id="3.90.245.10">
    <property type="entry name" value="Ribonucleoside hydrolase-like"/>
    <property type="match status" value="1"/>
</dbReference>
<evidence type="ECO:0000313" key="2">
    <source>
        <dbReference type="Proteomes" id="UP000078576"/>
    </source>
</evidence>
<keyword evidence="2" id="KW-1185">Reference proteome</keyword>
<dbReference type="EMBL" id="KN714681">
    <property type="protein sequence ID" value="KUI55608.1"/>
    <property type="molecule type" value="Genomic_DNA"/>
</dbReference>
<gene>
    <name evidence="1" type="ORF">VP1G_02893</name>
</gene>
<dbReference type="GO" id="GO:0016799">
    <property type="term" value="F:hydrolase activity, hydrolyzing N-glycosyl compounds"/>
    <property type="evidence" value="ECO:0007669"/>
    <property type="project" value="InterPro"/>
</dbReference>
<dbReference type="STRING" id="694573.A0A194UVB6"/>
<protein>
    <submittedName>
        <fullName evidence="1">Uncharacterized protein</fullName>
    </submittedName>
</protein>
<organism evidence="1 2">
    <name type="scientific">Cytospora mali</name>
    <name type="common">Apple Valsa canker fungus</name>
    <name type="synonym">Valsa mali</name>
    <dbReference type="NCBI Taxonomy" id="578113"/>
    <lineage>
        <taxon>Eukaryota</taxon>
        <taxon>Fungi</taxon>
        <taxon>Dikarya</taxon>
        <taxon>Ascomycota</taxon>
        <taxon>Pezizomycotina</taxon>
        <taxon>Sordariomycetes</taxon>
        <taxon>Sordariomycetidae</taxon>
        <taxon>Diaporthales</taxon>
        <taxon>Cytosporaceae</taxon>
        <taxon>Cytospora</taxon>
    </lineage>
</organism>
<dbReference type="OrthoDB" id="10266018at2759"/>